<dbReference type="InterPro" id="IPR041033">
    <property type="entry name" value="SpaA_PFL_dom_1"/>
</dbReference>
<name>A0A9X4S2W0_9LACT</name>
<dbReference type="NCBIfam" id="TIGR04226">
    <property type="entry name" value="RrgB_K2N_iso_D2"/>
    <property type="match status" value="1"/>
</dbReference>
<keyword evidence="2" id="KW-0964">Secreted</keyword>
<dbReference type="PROSITE" id="PS50847">
    <property type="entry name" value="GRAM_POS_ANCHORING"/>
    <property type="match status" value="1"/>
</dbReference>
<protein>
    <submittedName>
        <fullName evidence="8">Isopeptide-forming domain-containing fimbrial protein</fullName>
    </submittedName>
</protein>
<dbReference type="Proteomes" id="UP001152656">
    <property type="component" value="Unassembled WGS sequence"/>
</dbReference>
<reference evidence="8" key="2">
    <citation type="journal article" date="2023" name="Food Microbiol.">
        <title>Evaluation of the fermentation potential of lactic acid bacteria isolated from herbs, fruits and vegetables as starter cultures in nut-based milk alternatives.</title>
        <authorList>
            <person name="Huang W."/>
            <person name="Dong A."/>
            <person name="Pham H.T."/>
            <person name="Zhou C."/>
            <person name="Huo Z."/>
            <person name="Watjen A.P."/>
            <person name="Prakash S."/>
            <person name="Bang-Berthelsen C.H."/>
            <person name="Turner M.S."/>
        </authorList>
    </citation>
    <scope>NUCLEOTIDE SEQUENCE</scope>
    <source>
        <strain evidence="8">581</strain>
    </source>
</reference>
<evidence type="ECO:0000256" key="1">
    <source>
        <dbReference type="ARBA" id="ARBA00022512"/>
    </source>
</evidence>
<accession>A0A9X4S2W0</accession>
<keyword evidence="5" id="KW-0812">Transmembrane</keyword>
<dbReference type="Pfam" id="PF00746">
    <property type="entry name" value="Gram_pos_anchor"/>
    <property type="match status" value="1"/>
</dbReference>
<sequence length="475" mass="51264">MKKFKLLITMLISLVSLLIGNRAYAYTITIDGTTDGHTYEAYQIFKGDLYNDTLSNVTWGNGVNTTGQALFGDAAAKAETLVTASDAEKFSKEVSKYLQNPLTFSGTSLNVTEPGYYLIKDKDSSLSGDKSYTSYIMQVVKDVNVTTKSDTPKVEKKVKDINDSTTGVLTDWKDSADFDISDKVPFQLTASLPSDFEKYSEYYLEFKDSMSSGLTFNQDAKVYVVNGTEKIDVTNQFTIASDGTSYKINNLKSISGVTSQSKIVVEYSATLNSNAVLGSLGNPNSVTLSYSNNPNYTGAGETSTKGETPQDKVIVFTYKVLVNKVDISNNPLSGAEFTLSKKMSDGTLKEYSVVKNTEGTQFSFSGLDDGEYVLTETKTPKGYNSIAPITFTVVADHTDGATPELTTLSGDSIDGTVSFTPSSDLSTLSSNIVNKSGSLLPTTGGIGTKILYTIGGTLIAITSILLITKRRVEKK</sequence>
<dbReference type="EMBL" id="JAOWLP010000014">
    <property type="protein sequence ID" value="MDG4982280.1"/>
    <property type="molecule type" value="Genomic_DNA"/>
</dbReference>
<evidence type="ECO:0000256" key="4">
    <source>
        <dbReference type="ARBA" id="ARBA00023088"/>
    </source>
</evidence>
<keyword evidence="5" id="KW-0472">Membrane</keyword>
<dbReference type="Gene3D" id="2.60.40.740">
    <property type="match status" value="1"/>
</dbReference>
<feature type="domain" description="Gram-positive cocci surface proteins LPxTG" evidence="7">
    <location>
        <begin position="440"/>
        <end position="475"/>
    </location>
</feature>
<keyword evidence="3 6" id="KW-0732">Signal</keyword>
<evidence type="ECO:0000256" key="2">
    <source>
        <dbReference type="ARBA" id="ARBA00022525"/>
    </source>
</evidence>
<dbReference type="Pfam" id="PF17802">
    <property type="entry name" value="SpaA"/>
    <property type="match status" value="1"/>
</dbReference>
<dbReference type="InterPro" id="IPR026466">
    <property type="entry name" value="Fim_isopep_form_D2_dom"/>
</dbReference>
<dbReference type="Pfam" id="PF16569">
    <property type="entry name" value="GramPos_pilinBB"/>
    <property type="match status" value="1"/>
</dbReference>
<evidence type="ECO:0000259" key="7">
    <source>
        <dbReference type="PROSITE" id="PS50847"/>
    </source>
</evidence>
<keyword evidence="5" id="KW-1133">Transmembrane helix</keyword>
<dbReference type="InterPro" id="IPR032334">
    <property type="entry name" value="GramPos_pilinBB"/>
</dbReference>
<feature type="signal peptide" evidence="6">
    <location>
        <begin position="1"/>
        <end position="25"/>
    </location>
</feature>
<dbReference type="NCBIfam" id="TIGR01167">
    <property type="entry name" value="LPXTG_anchor"/>
    <property type="match status" value="1"/>
</dbReference>
<reference evidence="8" key="1">
    <citation type="submission" date="2022-10" db="EMBL/GenBank/DDBJ databases">
        <authorList>
            <person name="Turner M.S."/>
            <person name="Huang W."/>
        </authorList>
    </citation>
    <scope>NUCLEOTIDE SEQUENCE</scope>
    <source>
        <strain evidence="8">581</strain>
    </source>
</reference>
<keyword evidence="4" id="KW-0572">Peptidoglycan-anchor</keyword>
<comment type="caution">
    <text evidence="8">The sequence shown here is derived from an EMBL/GenBank/DDBJ whole genome shotgun (WGS) entry which is preliminary data.</text>
</comment>
<evidence type="ECO:0000256" key="3">
    <source>
        <dbReference type="ARBA" id="ARBA00022729"/>
    </source>
</evidence>
<feature type="chain" id="PRO_5040896461" evidence="6">
    <location>
        <begin position="26"/>
        <end position="475"/>
    </location>
</feature>
<evidence type="ECO:0000256" key="5">
    <source>
        <dbReference type="SAM" id="Phobius"/>
    </source>
</evidence>
<proteinExistence type="predicted"/>
<feature type="transmembrane region" description="Helical" evidence="5">
    <location>
        <begin position="450"/>
        <end position="468"/>
    </location>
</feature>
<dbReference type="InterPro" id="IPR019931">
    <property type="entry name" value="LPXTG_anchor"/>
</dbReference>
<dbReference type="InterPro" id="IPR013783">
    <property type="entry name" value="Ig-like_fold"/>
</dbReference>
<keyword evidence="1" id="KW-0134">Cell wall</keyword>
<evidence type="ECO:0000256" key="6">
    <source>
        <dbReference type="SAM" id="SignalP"/>
    </source>
</evidence>
<evidence type="ECO:0000313" key="9">
    <source>
        <dbReference type="Proteomes" id="UP001152656"/>
    </source>
</evidence>
<gene>
    <name evidence="8" type="ORF">OGZ39_11565</name>
</gene>
<dbReference type="AlphaFoldDB" id="A0A9X4S2W0"/>
<organism evidence="8 9">
    <name type="scientific">Lactococcus lactis</name>
    <dbReference type="NCBI Taxonomy" id="1358"/>
    <lineage>
        <taxon>Bacteria</taxon>
        <taxon>Bacillati</taxon>
        <taxon>Bacillota</taxon>
        <taxon>Bacilli</taxon>
        <taxon>Lactobacillales</taxon>
        <taxon>Streptococcaceae</taxon>
        <taxon>Lactococcus</taxon>
    </lineage>
</organism>
<dbReference type="Gene3D" id="2.60.40.10">
    <property type="entry name" value="Immunoglobulins"/>
    <property type="match status" value="1"/>
</dbReference>
<evidence type="ECO:0000313" key="8">
    <source>
        <dbReference type="EMBL" id="MDG4982280.1"/>
    </source>
</evidence>